<reference evidence="6" key="1">
    <citation type="submission" date="2020-08" db="EMBL/GenBank/DDBJ databases">
        <title>Genome public.</title>
        <authorList>
            <person name="Liu C."/>
            <person name="Sun Q."/>
        </authorList>
    </citation>
    <scope>NUCLEOTIDE SEQUENCE</scope>
    <source>
        <strain evidence="6">NSJ-23</strain>
    </source>
</reference>
<protein>
    <submittedName>
        <fullName evidence="6">Phosphodiester glycosidase family protein</fullName>
    </submittedName>
</protein>
<dbReference type="PROSITE" id="PS51781">
    <property type="entry name" value="SH3B"/>
    <property type="match status" value="1"/>
</dbReference>
<dbReference type="Pfam" id="PF09992">
    <property type="entry name" value="NAGPA"/>
    <property type="match status" value="1"/>
</dbReference>
<evidence type="ECO:0000256" key="2">
    <source>
        <dbReference type="SAM" id="MobiDB-lite"/>
    </source>
</evidence>
<dbReference type="Gene3D" id="2.60.40.1080">
    <property type="match status" value="2"/>
</dbReference>
<dbReference type="InterPro" id="IPR008964">
    <property type="entry name" value="Invasin/intimin_cell_adhesion"/>
</dbReference>
<dbReference type="Proteomes" id="UP000628736">
    <property type="component" value="Unassembled WGS sequence"/>
</dbReference>
<organism evidence="6 7">
    <name type="scientific">Flintibacter hominis</name>
    <dbReference type="NCBI Taxonomy" id="2763048"/>
    <lineage>
        <taxon>Bacteria</taxon>
        <taxon>Bacillati</taxon>
        <taxon>Bacillota</taxon>
        <taxon>Clostridia</taxon>
        <taxon>Eubacteriales</taxon>
        <taxon>Flintibacter</taxon>
    </lineage>
</organism>
<feature type="domain" description="SH3b" evidence="5">
    <location>
        <begin position="892"/>
        <end position="960"/>
    </location>
</feature>
<feature type="domain" description="SLH" evidence="4">
    <location>
        <begin position="582"/>
        <end position="641"/>
    </location>
</feature>
<keyword evidence="1" id="KW-0677">Repeat</keyword>
<feature type="domain" description="SLH" evidence="4">
    <location>
        <begin position="642"/>
        <end position="705"/>
    </location>
</feature>
<sequence length="960" mass="102182">MKKHTVRSLSRRAAALVLALALALPTVYAHAGEQKLQTSIDLVDGLTYRNTITDNSERRVESFSLELEKDSDAYPILLQAAGTVYGAATINRAVTYAQELGYHVLGAVNTDFFSTASGVPIGIVIEDGVYKSSPEHEDAMIITDGQVSLVDGPSVSLTLVNQRDNSTVKPSHLNKWRSESGGIYLLNQDFSAVSTRTSTPGWYVRMALMEEDEPLTVNSTLELEVTELLQSDQPLAIGDGEYILTAADASGYLSVFQSFQVGDRITLTTSCENEALSHAQWAGGVGDIMVWDGQLTDSSQWTYAKDGRQPRTALGMKEDGTLLVYAVDGRQSGYSSGLSQKDLAEEMIRRGCVWAVNLDGGGSTAISLWLPGQTGPAVLNLPSDGKPRSCATYLLLVTDQEGDGRPDQLALTQNGLTLLTGTSLTLPDAAVLDEGLNLLDRELRDLTITSREDLGEVEDGVYTAGDRAGTDTLRLRSRDLDIEGEAQIHVVDHLTELVISKEGSASPITSLSVEPGEQVQLAVTGSYWGRTALRDWTAVTWTTEGDVGTVDENGLFTASKTGGTGSITASAGGKTQTIAISMTNVHTDVTEDHWAYTAVDYCYTHGIVGGISATEFGRDLQIRRGDFMLMLYNAMGKPAVTQDCTFTDVAPTDYYYTALSWGQSVGLASGTGDGAYSPGAPITREQAFTILRQVLPLLGKDCPDASLSVLDQFADRDRIADYAKGHTATLVAQGVISGKGDGIDPQGYLTRAEMAALLYKALTYTPIQDVPTGPEEPVDPVEPEEPVDPEGPVDPEEPIEPQLPDPSQYTLTLDHNEVTLKSGESVPLTASLAPAWEGAEISWTSSDPSAAPVSSKGAVTNLYTGTGTASVTITASWNGLSASCTVLCQQAAQTGTVTDAELGLNVRSGPGSDRPVIGGLDNGTCVVILGQEAGWYQVLYLNRAGQAAIGYVSADYLTVN</sequence>
<dbReference type="PANTHER" id="PTHR40446">
    <property type="entry name" value="N-ACETYLGLUCOSAMINE-1-PHOSPHODIESTER ALPHA-N-ACETYLGLUCOSAMINIDASE"/>
    <property type="match status" value="1"/>
</dbReference>
<dbReference type="InterPro" id="IPR003646">
    <property type="entry name" value="SH3-like_bac-type"/>
</dbReference>
<evidence type="ECO:0000313" key="6">
    <source>
        <dbReference type="EMBL" id="MBC5721274.1"/>
    </source>
</evidence>
<proteinExistence type="predicted"/>
<dbReference type="InterPro" id="IPR003343">
    <property type="entry name" value="Big_2"/>
</dbReference>
<feature type="chain" id="PRO_5035293480" evidence="3">
    <location>
        <begin position="32"/>
        <end position="960"/>
    </location>
</feature>
<dbReference type="Pfam" id="PF02368">
    <property type="entry name" value="Big_2"/>
    <property type="match status" value="1"/>
</dbReference>
<dbReference type="InterPro" id="IPR018711">
    <property type="entry name" value="NAGPA"/>
</dbReference>
<dbReference type="EMBL" id="JACOPO010000001">
    <property type="protein sequence ID" value="MBC5721274.1"/>
    <property type="molecule type" value="Genomic_DNA"/>
</dbReference>
<dbReference type="AlphaFoldDB" id="A0A8J6J090"/>
<feature type="signal peptide" evidence="3">
    <location>
        <begin position="1"/>
        <end position="31"/>
    </location>
</feature>
<dbReference type="Pfam" id="PF00395">
    <property type="entry name" value="SLH"/>
    <property type="match status" value="3"/>
</dbReference>
<name>A0A8J6J090_9FIRM</name>
<dbReference type="RefSeq" id="WP_186851805.1">
    <property type="nucleotide sequence ID" value="NZ_JACOPO010000001.1"/>
</dbReference>
<dbReference type="InterPro" id="IPR001119">
    <property type="entry name" value="SLH_dom"/>
</dbReference>
<evidence type="ECO:0000259" key="4">
    <source>
        <dbReference type="PROSITE" id="PS51272"/>
    </source>
</evidence>
<dbReference type="SUPFAM" id="SSF49373">
    <property type="entry name" value="Invasin/intimin cell-adhesion fragments"/>
    <property type="match status" value="1"/>
</dbReference>
<dbReference type="Gene3D" id="2.30.30.40">
    <property type="entry name" value="SH3 Domains"/>
    <property type="match status" value="1"/>
</dbReference>
<dbReference type="PROSITE" id="PS51272">
    <property type="entry name" value="SLH"/>
    <property type="match status" value="3"/>
</dbReference>
<feature type="domain" description="SLH" evidence="4">
    <location>
        <begin position="710"/>
        <end position="772"/>
    </location>
</feature>
<dbReference type="GO" id="GO:0016798">
    <property type="term" value="F:hydrolase activity, acting on glycosyl bonds"/>
    <property type="evidence" value="ECO:0007669"/>
    <property type="project" value="UniProtKB-KW"/>
</dbReference>
<keyword evidence="6" id="KW-0326">Glycosidase</keyword>
<keyword evidence="7" id="KW-1185">Reference proteome</keyword>
<dbReference type="SMART" id="SM00287">
    <property type="entry name" value="SH3b"/>
    <property type="match status" value="1"/>
</dbReference>
<evidence type="ECO:0000256" key="1">
    <source>
        <dbReference type="ARBA" id="ARBA00022737"/>
    </source>
</evidence>
<gene>
    <name evidence="6" type="ORF">H8S11_00315</name>
</gene>
<keyword evidence="3" id="KW-0732">Signal</keyword>
<feature type="compositionally biased region" description="Acidic residues" evidence="2">
    <location>
        <begin position="776"/>
        <end position="799"/>
    </location>
</feature>
<comment type="caution">
    <text evidence="6">The sequence shown here is derived from an EMBL/GenBank/DDBJ whole genome shotgun (WGS) entry which is preliminary data.</text>
</comment>
<evidence type="ECO:0000313" key="7">
    <source>
        <dbReference type="Proteomes" id="UP000628736"/>
    </source>
</evidence>
<dbReference type="PANTHER" id="PTHR40446:SF2">
    <property type="entry name" value="N-ACETYLGLUCOSAMINE-1-PHOSPHODIESTER ALPHA-N-ACETYLGLUCOSAMINIDASE"/>
    <property type="match status" value="1"/>
</dbReference>
<dbReference type="Pfam" id="PF08239">
    <property type="entry name" value="SH3_3"/>
    <property type="match status" value="1"/>
</dbReference>
<evidence type="ECO:0000256" key="3">
    <source>
        <dbReference type="SAM" id="SignalP"/>
    </source>
</evidence>
<accession>A0A8J6J090</accession>
<feature type="region of interest" description="Disordered" evidence="2">
    <location>
        <begin position="768"/>
        <end position="808"/>
    </location>
</feature>
<dbReference type="SMART" id="SM00635">
    <property type="entry name" value="BID_2"/>
    <property type="match status" value="2"/>
</dbReference>
<keyword evidence="6" id="KW-0378">Hydrolase</keyword>
<evidence type="ECO:0000259" key="5">
    <source>
        <dbReference type="PROSITE" id="PS51781"/>
    </source>
</evidence>